<dbReference type="SMART" id="SM00487">
    <property type="entry name" value="DEXDc"/>
    <property type="match status" value="1"/>
</dbReference>
<dbReference type="InterPro" id="IPR000629">
    <property type="entry name" value="RNA-helicase_DEAD-box_CS"/>
</dbReference>
<dbReference type="SUPFAM" id="SSF54928">
    <property type="entry name" value="RNA-binding domain, RBD"/>
    <property type="match status" value="1"/>
</dbReference>
<dbReference type="InterPro" id="IPR044742">
    <property type="entry name" value="DEAD/DEAH_RhlB"/>
</dbReference>
<feature type="domain" description="Helicase ATP-binding" evidence="10">
    <location>
        <begin position="151"/>
        <end position="279"/>
    </location>
</feature>
<reference evidence="12" key="1">
    <citation type="submission" date="2023-10" db="EMBL/GenBank/DDBJ databases">
        <authorList>
            <person name="Chen Y."/>
            <person name="Shah S."/>
            <person name="Dougan E. K."/>
            <person name="Thang M."/>
            <person name="Chan C."/>
        </authorList>
    </citation>
    <scope>NUCLEOTIDE SEQUENCE [LARGE SCALE GENOMIC DNA]</scope>
</reference>
<organism evidence="12 13">
    <name type="scientific">Prorocentrum cordatum</name>
    <dbReference type="NCBI Taxonomy" id="2364126"/>
    <lineage>
        <taxon>Eukaryota</taxon>
        <taxon>Sar</taxon>
        <taxon>Alveolata</taxon>
        <taxon>Dinophyceae</taxon>
        <taxon>Prorocentrales</taxon>
        <taxon>Prorocentraceae</taxon>
        <taxon>Prorocentrum</taxon>
    </lineage>
</organism>
<dbReference type="EC" id="3.6.4.13" evidence="2"/>
<dbReference type="Proteomes" id="UP001189429">
    <property type="component" value="Unassembled WGS sequence"/>
</dbReference>
<feature type="compositionally biased region" description="Basic and acidic residues" evidence="9">
    <location>
        <begin position="625"/>
        <end position="635"/>
    </location>
</feature>
<proteinExistence type="inferred from homology"/>
<keyword evidence="13" id="KW-1185">Reference proteome</keyword>
<evidence type="ECO:0000256" key="9">
    <source>
        <dbReference type="SAM" id="MobiDB-lite"/>
    </source>
</evidence>
<dbReference type="SUPFAM" id="SSF52540">
    <property type="entry name" value="P-loop containing nucleoside triphosphate hydrolases"/>
    <property type="match status" value="1"/>
</dbReference>
<evidence type="ECO:0000256" key="2">
    <source>
        <dbReference type="ARBA" id="ARBA00012552"/>
    </source>
</evidence>
<dbReference type="InterPro" id="IPR014001">
    <property type="entry name" value="Helicase_ATP-bd"/>
</dbReference>
<evidence type="ECO:0000313" key="12">
    <source>
        <dbReference type="EMBL" id="CAK0843263.1"/>
    </source>
</evidence>
<dbReference type="InterPro" id="IPR059027">
    <property type="entry name" value="DD_DDX21-DDX50"/>
</dbReference>
<dbReference type="Gene3D" id="3.30.70.2280">
    <property type="match status" value="1"/>
</dbReference>
<evidence type="ECO:0000256" key="4">
    <source>
        <dbReference type="ARBA" id="ARBA00022801"/>
    </source>
</evidence>
<evidence type="ECO:0000256" key="3">
    <source>
        <dbReference type="ARBA" id="ARBA00022741"/>
    </source>
</evidence>
<dbReference type="PROSITE" id="PS51194">
    <property type="entry name" value="HELICASE_CTER"/>
    <property type="match status" value="1"/>
</dbReference>
<evidence type="ECO:0000256" key="1">
    <source>
        <dbReference type="ARBA" id="ARBA00006517"/>
    </source>
</evidence>
<dbReference type="Pfam" id="PF00270">
    <property type="entry name" value="DEAD"/>
    <property type="match status" value="1"/>
</dbReference>
<keyword evidence="7" id="KW-0694">RNA-binding</keyword>
<dbReference type="Gene3D" id="3.40.50.300">
    <property type="entry name" value="P-loop containing nucleotide triphosphate hydrolases"/>
    <property type="match status" value="2"/>
</dbReference>
<feature type="domain" description="Helicase C-terminal" evidence="11">
    <location>
        <begin position="314"/>
        <end position="466"/>
    </location>
</feature>
<protein>
    <recommendedName>
        <fullName evidence="2">RNA helicase</fullName>
        <ecNumber evidence="2">3.6.4.13</ecNumber>
    </recommendedName>
</protein>
<dbReference type="PANTHER" id="PTHR47959">
    <property type="entry name" value="ATP-DEPENDENT RNA HELICASE RHLE-RELATED"/>
    <property type="match status" value="1"/>
</dbReference>
<dbReference type="Pfam" id="PF08152">
    <property type="entry name" value="GUCT"/>
    <property type="match status" value="1"/>
</dbReference>
<feature type="region of interest" description="Disordered" evidence="9">
    <location>
        <begin position="625"/>
        <end position="691"/>
    </location>
</feature>
<dbReference type="PROSITE" id="PS00039">
    <property type="entry name" value="DEAD_ATP_HELICASE"/>
    <property type="match status" value="1"/>
</dbReference>
<evidence type="ECO:0000256" key="8">
    <source>
        <dbReference type="RuleBase" id="RU000492"/>
    </source>
</evidence>
<keyword evidence="4 8" id="KW-0378">Hydrolase</keyword>
<comment type="caution">
    <text evidence="12">The sequence shown here is derived from an EMBL/GenBank/DDBJ whole genome shotgun (WGS) entry which is preliminary data.</text>
</comment>
<evidence type="ECO:0000256" key="6">
    <source>
        <dbReference type="ARBA" id="ARBA00022840"/>
    </source>
</evidence>
<dbReference type="Pfam" id="PF26142">
    <property type="entry name" value="DD_DDX21-DDX50"/>
    <property type="match status" value="1"/>
</dbReference>
<evidence type="ECO:0000259" key="11">
    <source>
        <dbReference type="PROSITE" id="PS51194"/>
    </source>
</evidence>
<evidence type="ECO:0000256" key="5">
    <source>
        <dbReference type="ARBA" id="ARBA00022806"/>
    </source>
</evidence>
<dbReference type="Pfam" id="PF00271">
    <property type="entry name" value="Helicase_C"/>
    <property type="match status" value="1"/>
</dbReference>
<accession>A0ABN9TC46</accession>
<feature type="region of interest" description="Disordered" evidence="9">
    <location>
        <begin position="81"/>
        <end position="102"/>
    </location>
</feature>
<dbReference type="InterPro" id="IPR012562">
    <property type="entry name" value="GUCT"/>
</dbReference>
<dbReference type="PANTHER" id="PTHR47959:SF1">
    <property type="entry name" value="ATP-DEPENDENT RNA HELICASE DBPA"/>
    <property type="match status" value="1"/>
</dbReference>
<comment type="similarity">
    <text evidence="1">Belongs to the DEAD box helicase family. DDX21/DDX50 subfamily.</text>
</comment>
<name>A0ABN9TC46_9DINO</name>
<dbReference type="SMART" id="SM00490">
    <property type="entry name" value="HELICc"/>
    <property type="match status" value="1"/>
</dbReference>
<keyword evidence="3 8" id="KW-0547">Nucleotide-binding</keyword>
<keyword evidence="6 8" id="KW-0067">ATP-binding</keyword>
<dbReference type="InterPro" id="IPR035979">
    <property type="entry name" value="RBD_domain_sf"/>
</dbReference>
<feature type="region of interest" description="Disordered" evidence="9">
    <location>
        <begin position="1"/>
        <end position="69"/>
    </location>
</feature>
<feature type="compositionally biased region" description="Gly residues" evidence="9">
    <location>
        <begin position="636"/>
        <end position="660"/>
    </location>
</feature>
<keyword evidence="5 8" id="KW-0347">Helicase</keyword>
<dbReference type="InterPro" id="IPR011545">
    <property type="entry name" value="DEAD/DEAH_box_helicase_dom"/>
</dbReference>
<evidence type="ECO:0000313" key="13">
    <source>
        <dbReference type="Proteomes" id="UP001189429"/>
    </source>
</evidence>
<sequence length="691" mass="73996">MAAGQGPSKKGARLKAERAAQTAAPDAEEKQPKAKPPRKKARADVEAADAVDPAPKKAEGTGRCLRLHGGGRREEHLGVHAAGAEGPRHHHALRDPESGVRPRLRWEGRGRARQDRLRQDARLCAAVRGAAAIPGPRGQEGPEADAPVSPVAPTRELARQIFTDFESVGTAAGFVARCFYGGTAFGPQCDDLRAGIDLLVGTPGRLLDHIRRETIDLSACQVLILDEADEMLSMGFQEDVDALMLALPKENVQKMLFSATLPKWVNALVSKHLHEPVWIDVVGNDDTNATNSKITHQYAGGSCPPHMRGDCIGDLCKVHAGFFGKTLVFTDTKKECDELAANEKLAALGAGVLHGDIGQNQREAVMDGFRSGRIKVLVATDVAARGLDVPNVELVVQTHPPSDLDMYVHRAGRTARGGREGTSVTFYSMKEEYVVRLLEHKKGIKMQRVSPPQPSEVVKAASRDAVKQLDHVHQDSVDAFMERAKELIAERGAEVILAASLAALTGHARRLRGRSILSAFEGFTAILLESERGIENTSKGWYLIRSMLPEECREQCKAVQLCNDGKAVIFDAPDELVPGILQSSLWRGCKVSVAKELPDLQQRDCDMESAARQLRDRRQQVWQNIKEKKASERSDGAGGRGKGSGKSGGKAGGRGKGGGAAEEAAAGAGRGRGGGRGGKGGGRGGGRGFAS</sequence>
<dbReference type="CDD" id="cd18787">
    <property type="entry name" value="SF2_C_DEAD"/>
    <property type="match status" value="1"/>
</dbReference>
<gene>
    <name evidence="12" type="ORF">PCOR1329_LOCUS37663</name>
</gene>
<feature type="compositionally biased region" description="Gly residues" evidence="9">
    <location>
        <begin position="668"/>
        <end position="691"/>
    </location>
</feature>
<dbReference type="InterPro" id="IPR027417">
    <property type="entry name" value="P-loop_NTPase"/>
</dbReference>
<dbReference type="InterPro" id="IPR050079">
    <property type="entry name" value="DEAD_box_RNA_helicase"/>
</dbReference>
<dbReference type="CDD" id="cd00268">
    <property type="entry name" value="DEADc"/>
    <property type="match status" value="1"/>
</dbReference>
<dbReference type="EMBL" id="CAUYUJ010014564">
    <property type="protein sequence ID" value="CAK0843263.1"/>
    <property type="molecule type" value="Genomic_DNA"/>
</dbReference>
<evidence type="ECO:0000256" key="7">
    <source>
        <dbReference type="ARBA" id="ARBA00022884"/>
    </source>
</evidence>
<evidence type="ECO:0000259" key="10">
    <source>
        <dbReference type="PROSITE" id="PS51192"/>
    </source>
</evidence>
<dbReference type="PROSITE" id="PS51192">
    <property type="entry name" value="HELICASE_ATP_BIND_1"/>
    <property type="match status" value="1"/>
</dbReference>
<dbReference type="CDD" id="cd12937">
    <property type="entry name" value="GUCT_RH7_like"/>
    <property type="match status" value="1"/>
</dbReference>
<feature type="compositionally biased region" description="Basic and acidic residues" evidence="9">
    <location>
        <begin position="93"/>
        <end position="102"/>
    </location>
</feature>
<dbReference type="InterPro" id="IPR001650">
    <property type="entry name" value="Helicase_C-like"/>
</dbReference>